<dbReference type="InterPro" id="IPR048394">
    <property type="entry name" value="FakA-like_M"/>
</dbReference>
<accession>K1T4J9</accession>
<sequence>MVNKFDTQFLIEGSNLDEDDIRAGIMASAEGDCLIVVGDEEVVKVHYHTDTPWKVLEYAASQGDLHKIIVENMERQANGLDG</sequence>
<evidence type="ECO:0000313" key="2">
    <source>
        <dbReference type="EMBL" id="EKC61135.1"/>
    </source>
</evidence>
<reference evidence="2" key="1">
    <citation type="journal article" date="2013" name="Environ. Microbiol.">
        <title>Microbiota from the distal guts of lean and obese adolescents exhibit partial functional redundancy besides clear differences in community structure.</title>
        <authorList>
            <person name="Ferrer M."/>
            <person name="Ruiz A."/>
            <person name="Lanza F."/>
            <person name="Haange S.B."/>
            <person name="Oberbach A."/>
            <person name="Till H."/>
            <person name="Bargiela R."/>
            <person name="Campoy C."/>
            <person name="Segura M.T."/>
            <person name="Richter M."/>
            <person name="von Bergen M."/>
            <person name="Seifert J."/>
            <person name="Suarez A."/>
        </authorList>
    </citation>
    <scope>NUCLEOTIDE SEQUENCE</scope>
</reference>
<comment type="caution">
    <text evidence="2">The sequence shown here is derived from an EMBL/GenBank/DDBJ whole genome shotgun (WGS) entry which is preliminary data.</text>
</comment>
<dbReference type="Pfam" id="PF21645">
    <property type="entry name" value="FakA-like_M"/>
    <property type="match status" value="1"/>
</dbReference>
<proteinExistence type="predicted"/>
<protein>
    <recommendedName>
        <fullName evidence="1">Fatty acid kinase subunit A-like middle domain-containing protein</fullName>
    </recommendedName>
</protein>
<gene>
    <name evidence="2" type="ORF">LEA_12505</name>
</gene>
<dbReference type="EMBL" id="AJWY01008466">
    <property type="protein sequence ID" value="EKC61135.1"/>
    <property type="molecule type" value="Genomic_DNA"/>
</dbReference>
<organism evidence="2">
    <name type="scientific">human gut metagenome</name>
    <dbReference type="NCBI Taxonomy" id="408170"/>
    <lineage>
        <taxon>unclassified sequences</taxon>
        <taxon>metagenomes</taxon>
        <taxon>organismal metagenomes</taxon>
    </lineage>
</organism>
<evidence type="ECO:0000259" key="1">
    <source>
        <dbReference type="Pfam" id="PF21645"/>
    </source>
</evidence>
<feature type="domain" description="Fatty acid kinase subunit A-like middle" evidence="1">
    <location>
        <begin position="4"/>
        <end position="78"/>
    </location>
</feature>
<name>K1T4J9_9ZZZZ</name>
<dbReference type="AlphaFoldDB" id="K1T4J9"/>